<dbReference type="OrthoDB" id="9851016at2"/>
<dbReference type="KEGG" id="agv:OJF2_47350"/>
<dbReference type="InterPro" id="IPR016039">
    <property type="entry name" value="Thiolase-like"/>
</dbReference>
<evidence type="ECO:0008006" key="3">
    <source>
        <dbReference type="Google" id="ProtNLM"/>
    </source>
</evidence>
<gene>
    <name evidence="1" type="ORF">OJF2_47350</name>
</gene>
<evidence type="ECO:0000313" key="1">
    <source>
        <dbReference type="EMBL" id="QEH36175.1"/>
    </source>
</evidence>
<dbReference type="SUPFAM" id="SSF53901">
    <property type="entry name" value="Thiolase-like"/>
    <property type="match status" value="1"/>
</dbReference>
<name>A0A5B9W7W0_9BACT</name>
<dbReference type="Proteomes" id="UP000324233">
    <property type="component" value="Chromosome"/>
</dbReference>
<dbReference type="GO" id="GO:0016746">
    <property type="term" value="F:acyltransferase activity"/>
    <property type="evidence" value="ECO:0007669"/>
    <property type="project" value="InterPro"/>
</dbReference>
<accession>A0A5B9W7W0</accession>
<evidence type="ECO:0000313" key="2">
    <source>
        <dbReference type="Proteomes" id="UP000324233"/>
    </source>
</evidence>
<dbReference type="EMBL" id="CP042997">
    <property type="protein sequence ID" value="QEH36175.1"/>
    <property type="molecule type" value="Genomic_DNA"/>
</dbReference>
<dbReference type="Gene3D" id="3.40.47.10">
    <property type="match status" value="1"/>
</dbReference>
<protein>
    <recommendedName>
        <fullName evidence="3">Beta-ketoacyl synthase N-terminal domain-containing protein</fullName>
    </recommendedName>
</protein>
<organism evidence="1 2">
    <name type="scientific">Aquisphaera giovannonii</name>
    <dbReference type="NCBI Taxonomy" id="406548"/>
    <lineage>
        <taxon>Bacteria</taxon>
        <taxon>Pseudomonadati</taxon>
        <taxon>Planctomycetota</taxon>
        <taxon>Planctomycetia</taxon>
        <taxon>Isosphaerales</taxon>
        <taxon>Isosphaeraceae</taxon>
        <taxon>Aquisphaera</taxon>
    </lineage>
</organism>
<reference evidence="1 2" key="1">
    <citation type="submission" date="2019-08" db="EMBL/GenBank/DDBJ databases">
        <title>Deep-cultivation of Planctomycetes and their phenomic and genomic characterization uncovers novel biology.</title>
        <authorList>
            <person name="Wiegand S."/>
            <person name="Jogler M."/>
            <person name="Boedeker C."/>
            <person name="Pinto D."/>
            <person name="Vollmers J."/>
            <person name="Rivas-Marin E."/>
            <person name="Kohn T."/>
            <person name="Peeters S.H."/>
            <person name="Heuer A."/>
            <person name="Rast P."/>
            <person name="Oberbeckmann S."/>
            <person name="Bunk B."/>
            <person name="Jeske O."/>
            <person name="Meyerdierks A."/>
            <person name="Storesund J.E."/>
            <person name="Kallscheuer N."/>
            <person name="Luecker S."/>
            <person name="Lage O.M."/>
            <person name="Pohl T."/>
            <person name="Merkel B.J."/>
            <person name="Hornburger P."/>
            <person name="Mueller R.-W."/>
            <person name="Bruemmer F."/>
            <person name="Labrenz M."/>
            <person name="Spormann A.M."/>
            <person name="Op den Camp H."/>
            <person name="Overmann J."/>
            <person name="Amann R."/>
            <person name="Jetten M.S.M."/>
            <person name="Mascher T."/>
            <person name="Medema M.H."/>
            <person name="Devos D.P."/>
            <person name="Kaster A.-K."/>
            <person name="Ovreas L."/>
            <person name="Rohde M."/>
            <person name="Galperin M.Y."/>
            <person name="Jogler C."/>
        </authorList>
    </citation>
    <scope>NUCLEOTIDE SEQUENCE [LARGE SCALE GENOMIC DNA]</scope>
    <source>
        <strain evidence="1 2">OJF2</strain>
    </source>
</reference>
<dbReference type="AlphaFoldDB" id="A0A5B9W7W0"/>
<proteinExistence type="predicted"/>
<keyword evidence="2" id="KW-1185">Reference proteome</keyword>
<sequence>MANVGTTGPPGLRIHGERRVRGGLEAEVRSHAFRRMTVEELAAYRRRPEPAPGWPPMPAGLLRQSDDQTVAAIAAATDAIRRIDGCAPGYARDWGLLAAPRYLGRAKLAQALARFDEENVWGVSPHLIPHFALHSPSGTLSLALGIRGPNLGIGGGHCAAFEGVLAALSWLDAGVVPAVLLAITGWDPELVPDDRGEAPPGLACEALALVLVPPGAAGGPAARLGVVSRDASARPPSHGPAEIAGLLDRVDARPARARIIAHGPHDEAVPRPHLAREARPRGAGPAVPILADAAGRMVVELDILAGRGPHAETS</sequence>